<reference evidence="2" key="1">
    <citation type="submission" date="2015-01" db="EMBL/GenBank/DDBJ databases">
        <authorList>
            <person name="Aksoy S."/>
            <person name="Warren W."/>
            <person name="Wilson R.K."/>
        </authorList>
    </citation>
    <scope>NUCLEOTIDE SEQUENCE [LARGE SCALE GENOMIC DNA]</scope>
    <source>
        <strain evidence="2">IAEA</strain>
    </source>
</reference>
<sequence>MPQQVLFYEDGHGFGAQQACGSSSVVYDRCIGDALTGHKRDFCKNHLTEGDENQYDLQIHFQYIIVNLHLR</sequence>
<evidence type="ECO:0000313" key="2">
    <source>
        <dbReference type="Proteomes" id="UP000092460"/>
    </source>
</evidence>
<dbReference type="EnsemblMetazoa" id="GPPI004739-RA">
    <property type="protein sequence ID" value="GPPI004739-PA"/>
    <property type="gene ID" value="GPPI004739"/>
</dbReference>
<dbReference type="Proteomes" id="UP000092460">
    <property type="component" value="Unassembled WGS sequence"/>
</dbReference>
<proteinExistence type="predicted"/>
<protein>
    <submittedName>
        <fullName evidence="1">Uncharacterized protein</fullName>
    </submittedName>
</protein>
<accession>A0A1B0AQB2</accession>
<name>A0A1B0AQB2_9MUSC</name>
<reference evidence="1" key="2">
    <citation type="submission" date="2020-05" db="UniProtKB">
        <authorList>
            <consortium name="EnsemblMetazoa"/>
        </authorList>
    </citation>
    <scope>IDENTIFICATION</scope>
    <source>
        <strain evidence="1">IAEA</strain>
    </source>
</reference>
<organism evidence="1 2">
    <name type="scientific">Glossina palpalis gambiensis</name>
    <dbReference type="NCBI Taxonomy" id="67801"/>
    <lineage>
        <taxon>Eukaryota</taxon>
        <taxon>Metazoa</taxon>
        <taxon>Ecdysozoa</taxon>
        <taxon>Arthropoda</taxon>
        <taxon>Hexapoda</taxon>
        <taxon>Insecta</taxon>
        <taxon>Pterygota</taxon>
        <taxon>Neoptera</taxon>
        <taxon>Endopterygota</taxon>
        <taxon>Diptera</taxon>
        <taxon>Brachycera</taxon>
        <taxon>Muscomorpha</taxon>
        <taxon>Hippoboscoidea</taxon>
        <taxon>Glossinidae</taxon>
        <taxon>Glossina</taxon>
    </lineage>
</organism>
<dbReference type="AlphaFoldDB" id="A0A1B0AQB2"/>
<keyword evidence="2" id="KW-1185">Reference proteome</keyword>
<evidence type="ECO:0000313" key="1">
    <source>
        <dbReference type="EnsemblMetazoa" id="GPPI004739-PA"/>
    </source>
</evidence>
<dbReference type="EMBL" id="JXJN01001781">
    <property type="status" value="NOT_ANNOTATED_CDS"/>
    <property type="molecule type" value="Genomic_DNA"/>
</dbReference>
<dbReference type="VEuPathDB" id="VectorBase:GPPI004739"/>